<dbReference type="CDD" id="cd07377">
    <property type="entry name" value="WHTH_GntR"/>
    <property type="match status" value="1"/>
</dbReference>
<dbReference type="InterPro" id="IPR011711">
    <property type="entry name" value="GntR_C"/>
</dbReference>
<keyword evidence="7" id="KW-1185">Reference proteome</keyword>
<dbReference type="Pfam" id="PF00392">
    <property type="entry name" value="GntR"/>
    <property type="match status" value="1"/>
</dbReference>
<dbReference type="SMART" id="SM00895">
    <property type="entry name" value="FCD"/>
    <property type="match status" value="1"/>
</dbReference>
<protein>
    <submittedName>
        <fullName evidence="6">DNA-binding FadR family transcriptional regulator</fullName>
    </submittedName>
</protein>
<name>A0A7W8EJE1_9ACTN</name>
<dbReference type="EMBL" id="JACHIN010000011">
    <property type="protein sequence ID" value="MBB5081564.1"/>
    <property type="molecule type" value="Genomic_DNA"/>
</dbReference>
<evidence type="ECO:0000256" key="4">
    <source>
        <dbReference type="SAM" id="Coils"/>
    </source>
</evidence>
<evidence type="ECO:0000256" key="1">
    <source>
        <dbReference type="ARBA" id="ARBA00023015"/>
    </source>
</evidence>
<feature type="coiled-coil region" evidence="4">
    <location>
        <begin position="117"/>
        <end position="144"/>
    </location>
</feature>
<evidence type="ECO:0000259" key="5">
    <source>
        <dbReference type="PROSITE" id="PS50949"/>
    </source>
</evidence>
<dbReference type="PRINTS" id="PR00035">
    <property type="entry name" value="HTHGNTR"/>
</dbReference>
<keyword evidence="3" id="KW-0804">Transcription</keyword>
<comment type="caution">
    <text evidence="6">The sequence shown here is derived from an EMBL/GenBank/DDBJ whole genome shotgun (WGS) entry which is preliminary data.</text>
</comment>
<keyword evidence="1" id="KW-0805">Transcription regulation</keyword>
<dbReference type="Proteomes" id="UP000568380">
    <property type="component" value="Unassembled WGS sequence"/>
</dbReference>
<dbReference type="Gene3D" id="1.10.10.10">
    <property type="entry name" value="Winged helix-like DNA-binding domain superfamily/Winged helix DNA-binding domain"/>
    <property type="match status" value="1"/>
</dbReference>
<dbReference type="SUPFAM" id="SSF48008">
    <property type="entry name" value="GntR ligand-binding domain-like"/>
    <property type="match status" value="1"/>
</dbReference>
<dbReference type="AlphaFoldDB" id="A0A7W8EJE1"/>
<dbReference type="PROSITE" id="PS50949">
    <property type="entry name" value="HTH_GNTR"/>
    <property type="match status" value="1"/>
</dbReference>
<dbReference type="InterPro" id="IPR036390">
    <property type="entry name" value="WH_DNA-bd_sf"/>
</dbReference>
<proteinExistence type="predicted"/>
<dbReference type="InterPro" id="IPR036388">
    <property type="entry name" value="WH-like_DNA-bd_sf"/>
</dbReference>
<dbReference type="SUPFAM" id="SSF46785">
    <property type="entry name" value="Winged helix' DNA-binding domain"/>
    <property type="match status" value="1"/>
</dbReference>
<dbReference type="PANTHER" id="PTHR43537">
    <property type="entry name" value="TRANSCRIPTIONAL REGULATOR, GNTR FAMILY"/>
    <property type="match status" value="1"/>
</dbReference>
<keyword evidence="2 6" id="KW-0238">DNA-binding</keyword>
<evidence type="ECO:0000313" key="7">
    <source>
        <dbReference type="Proteomes" id="UP000568380"/>
    </source>
</evidence>
<dbReference type="GO" id="GO:0003700">
    <property type="term" value="F:DNA-binding transcription factor activity"/>
    <property type="evidence" value="ECO:0007669"/>
    <property type="project" value="InterPro"/>
</dbReference>
<dbReference type="GO" id="GO:0003677">
    <property type="term" value="F:DNA binding"/>
    <property type="evidence" value="ECO:0007669"/>
    <property type="project" value="UniProtKB-KW"/>
</dbReference>
<accession>A0A7W8EJE1</accession>
<sequence>MATGSSKFEVTPVVKKSAAVQVADQLVVAIRDGHLKPGDKLPPERELAQNFDVSRPTIREALAALELAGLAKSHKGRGTIVTGSSAVVATWGVEVLPPQVFEARLAIEPALAALAAEKRYPEDLDALESTLAELEDEYARTGAYVSDLPLHRAIARAARNPILEKSLEEALRHLDGPLWSELRRRALSTPSARGGHVAEFRLVFEHIAAGRAEEAADVWRQHLHLYRSEIIGSPSA</sequence>
<feature type="domain" description="HTH gntR-type" evidence="5">
    <location>
        <begin position="16"/>
        <end position="84"/>
    </location>
</feature>
<organism evidence="6 7">
    <name type="scientific">Nonomuraea endophytica</name>
    <dbReference type="NCBI Taxonomy" id="714136"/>
    <lineage>
        <taxon>Bacteria</taxon>
        <taxon>Bacillati</taxon>
        <taxon>Actinomycetota</taxon>
        <taxon>Actinomycetes</taxon>
        <taxon>Streptosporangiales</taxon>
        <taxon>Streptosporangiaceae</taxon>
        <taxon>Nonomuraea</taxon>
    </lineage>
</organism>
<dbReference type="InterPro" id="IPR008920">
    <property type="entry name" value="TF_FadR/GntR_C"/>
</dbReference>
<dbReference type="InterPro" id="IPR000524">
    <property type="entry name" value="Tscrpt_reg_HTH_GntR"/>
</dbReference>
<dbReference type="PANTHER" id="PTHR43537:SF5">
    <property type="entry name" value="UXU OPERON TRANSCRIPTIONAL REGULATOR"/>
    <property type="match status" value="1"/>
</dbReference>
<evidence type="ECO:0000256" key="3">
    <source>
        <dbReference type="ARBA" id="ARBA00023163"/>
    </source>
</evidence>
<dbReference type="SMART" id="SM00345">
    <property type="entry name" value="HTH_GNTR"/>
    <property type="match status" value="1"/>
</dbReference>
<evidence type="ECO:0000256" key="2">
    <source>
        <dbReference type="ARBA" id="ARBA00023125"/>
    </source>
</evidence>
<dbReference type="RefSeq" id="WP_184969051.1">
    <property type="nucleotide sequence ID" value="NZ_JACHIN010000011.1"/>
</dbReference>
<keyword evidence="4" id="KW-0175">Coiled coil</keyword>
<evidence type="ECO:0000313" key="6">
    <source>
        <dbReference type="EMBL" id="MBB5081564.1"/>
    </source>
</evidence>
<dbReference type="Gene3D" id="1.20.120.530">
    <property type="entry name" value="GntR ligand-binding domain-like"/>
    <property type="match status" value="1"/>
</dbReference>
<gene>
    <name evidence="6" type="ORF">HNR40_007059</name>
</gene>
<reference evidence="6 7" key="1">
    <citation type="submission" date="2020-08" db="EMBL/GenBank/DDBJ databases">
        <title>Genomic Encyclopedia of Type Strains, Phase IV (KMG-IV): sequencing the most valuable type-strain genomes for metagenomic binning, comparative biology and taxonomic classification.</title>
        <authorList>
            <person name="Goeker M."/>
        </authorList>
    </citation>
    <scope>NUCLEOTIDE SEQUENCE [LARGE SCALE GENOMIC DNA]</scope>
    <source>
        <strain evidence="6 7">DSM 45385</strain>
    </source>
</reference>
<dbReference type="Pfam" id="PF07729">
    <property type="entry name" value="FCD"/>
    <property type="match status" value="1"/>
</dbReference>